<keyword evidence="2" id="KW-0813">Transport</keyword>
<dbReference type="Pfam" id="PF01990">
    <property type="entry name" value="ATP-synt_F"/>
    <property type="match status" value="1"/>
</dbReference>
<dbReference type="Proteomes" id="UP001152799">
    <property type="component" value="Chromosome 5"/>
</dbReference>
<dbReference type="PANTHER" id="PTHR13861">
    <property type="entry name" value="VACUOLAR ATP SYNTHASE SUBUNIT F"/>
    <property type="match status" value="1"/>
</dbReference>
<dbReference type="OrthoDB" id="10261947at2759"/>
<dbReference type="AlphaFoldDB" id="A0A9N9MR86"/>
<comment type="similarity">
    <text evidence="1">Belongs to the V-ATPase F subunit family.</text>
</comment>
<evidence type="ECO:0000313" key="6">
    <source>
        <dbReference type="Proteomes" id="UP001152799"/>
    </source>
</evidence>
<protein>
    <recommendedName>
        <fullName evidence="7">V-type proton ATPase subunit F</fullName>
    </recommendedName>
</protein>
<dbReference type="InterPro" id="IPR008218">
    <property type="entry name" value="ATPase_V1-cplx_f_g_su"/>
</dbReference>
<dbReference type="Gene3D" id="3.40.50.10580">
    <property type="entry name" value="ATPase, V1 complex, subunit F"/>
    <property type="match status" value="1"/>
</dbReference>
<evidence type="ECO:0000256" key="4">
    <source>
        <dbReference type="ARBA" id="ARBA00023065"/>
    </source>
</evidence>
<evidence type="ECO:0000256" key="1">
    <source>
        <dbReference type="ARBA" id="ARBA00010148"/>
    </source>
</evidence>
<dbReference type="PANTHER" id="PTHR13861:SF2">
    <property type="entry name" value="V-TYPE PROTON ATPASE SUBUNIT F"/>
    <property type="match status" value="1"/>
</dbReference>
<dbReference type="GO" id="GO:0046961">
    <property type="term" value="F:proton-transporting ATPase activity, rotational mechanism"/>
    <property type="evidence" value="ECO:0007669"/>
    <property type="project" value="InterPro"/>
</dbReference>
<gene>
    <name evidence="5" type="ORF">CEUTPL_LOCUS9120</name>
</gene>
<evidence type="ECO:0000256" key="2">
    <source>
        <dbReference type="ARBA" id="ARBA00022448"/>
    </source>
</evidence>
<keyword evidence="3" id="KW-0375">Hydrogen ion transport</keyword>
<proteinExistence type="inferred from homology"/>
<evidence type="ECO:0000313" key="5">
    <source>
        <dbReference type="EMBL" id="CAG9768592.1"/>
    </source>
</evidence>
<dbReference type="GO" id="GO:0016020">
    <property type="term" value="C:membrane"/>
    <property type="evidence" value="ECO:0007669"/>
    <property type="project" value="TreeGrafter"/>
</dbReference>
<dbReference type="InterPro" id="IPR036906">
    <property type="entry name" value="ATPase_V1_fsu_sf"/>
</dbReference>
<evidence type="ECO:0000256" key="3">
    <source>
        <dbReference type="ARBA" id="ARBA00022781"/>
    </source>
</evidence>
<dbReference type="SUPFAM" id="SSF159468">
    <property type="entry name" value="AtpF-like"/>
    <property type="match status" value="1"/>
</dbReference>
<keyword evidence="4" id="KW-0406">Ion transport</keyword>
<reference evidence="5" key="1">
    <citation type="submission" date="2022-01" db="EMBL/GenBank/DDBJ databases">
        <authorList>
            <person name="King R."/>
        </authorList>
    </citation>
    <scope>NUCLEOTIDE SEQUENCE</scope>
</reference>
<keyword evidence="6" id="KW-1185">Reference proteome</keyword>
<organism evidence="5 6">
    <name type="scientific">Ceutorhynchus assimilis</name>
    <name type="common">cabbage seed weevil</name>
    <dbReference type="NCBI Taxonomy" id="467358"/>
    <lineage>
        <taxon>Eukaryota</taxon>
        <taxon>Metazoa</taxon>
        <taxon>Ecdysozoa</taxon>
        <taxon>Arthropoda</taxon>
        <taxon>Hexapoda</taxon>
        <taxon>Insecta</taxon>
        <taxon>Pterygota</taxon>
        <taxon>Neoptera</taxon>
        <taxon>Endopterygota</taxon>
        <taxon>Coleoptera</taxon>
        <taxon>Polyphaga</taxon>
        <taxon>Cucujiformia</taxon>
        <taxon>Curculionidae</taxon>
        <taxon>Ceutorhynchinae</taxon>
        <taxon>Ceutorhynchus</taxon>
    </lineage>
</organism>
<dbReference type="EMBL" id="OU892281">
    <property type="protein sequence ID" value="CAG9768592.1"/>
    <property type="molecule type" value="Genomic_DNA"/>
</dbReference>
<evidence type="ECO:0008006" key="7">
    <source>
        <dbReference type="Google" id="ProtNLM"/>
    </source>
</evidence>
<sequence length="200" mass="21785">MHHNAEPSNSLHEIKGSASSNLLQSSSLCIFEEEESANYIGEPKLIAIIGDEDTCVGFVIAGIGELDKHNTPNYYVVDEKTDHFELELAFLDILERSDIGLVLITREAADKIPTIINRHCGLEPTVMVIPGHNGPYEFEMPLAVKYIEEKKMASHSTLRGSVTSASNASLKTIDSLGGSLGKKVSTHSIRSSLSCKSLKM</sequence>
<accession>A0A9N9MR86</accession>
<name>A0A9N9MR86_9CUCU</name>